<dbReference type="InterPro" id="IPR014014">
    <property type="entry name" value="RNA_helicase_DEAD_Q_motif"/>
</dbReference>
<dbReference type="AlphaFoldDB" id="A0A8K0JVZ8"/>
<evidence type="ECO:0000256" key="5">
    <source>
        <dbReference type="ARBA" id="ARBA00022840"/>
    </source>
</evidence>
<keyword evidence="11" id="KW-1185">Reference proteome</keyword>
<dbReference type="SMART" id="SM00490">
    <property type="entry name" value="HELICc"/>
    <property type="match status" value="1"/>
</dbReference>
<feature type="short sequence motif" description="Q motif" evidence="6">
    <location>
        <begin position="110"/>
        <end position="138"/>
    </location>
</feature>
<feature type="domain" description="Helicase C-terminal" evidence="8">
    <location>
        <begin position="357"/>
        <end position="510"/>
    </location>
</feature>
<dbReference type="InterPro" id="IPR001650">
    <property type="entry name" value="Helicase_C-like"/>
</dbReference>
<dbReference type="GO" id="GO:0003724">
    <property type="term" value="F:RNA helicase activity"/>
    <property type="evidence" value="ECO:0007669"/>
    <property type="project" value="UniProtKB-EC"/>
</dbReference>
<organism evidence="10 11">
    <name type="scientific">Ladona fulva</name>
    <name type="common">Scarce chaser dragonfly</name>
    <name type="synonym">Libellula fulva</name>
    <dbReference type="NCBI Taxonomy" id="123851"/>
    <lineage>
        <taxon>Eukaryota</taxon>
        <taxon>Metazoa</taxon>
        <taxon>Ecdysozoa</taxon>
        <taxon>Arthropoda</taxon>
        <taxon>Hexapoda</taxon>
        <taxon>Insecta</taxon>
        <taxon>Pterygota</taxon>
        <taxon>Palaeoptera</taxon>
        <taxon>Odonata</taxon>
        <taxon>Epiprocta</taxon>
        <taxon>Anisoptera</taxon>
        <taxon>Libelluloidea</taxon>
        <taxon>Libellulidae</taxon>
        <taxon>Ladona</taxon>
    </lineage>
</organism>
<dbReference type="Pfam" id="PF00271">
    <property type="entry name" value="Helicase_C"/>
    <property type="match status" value="1"/>
</dbReference>
<keyword evidence="3" id="KW-0378">Hydrolase</keyword>
<dbReference type="InterPro" id="IPR014001">
    <property type="entry name" value="Helicase_ATP-bd"/>
</dbReference>
<evidence type="ECO:0000256" key="4">
    <source>
        <dbReference type="ARBA" id="ARBA00022806"/>
    </source>
</evidence>
<reference evidence="10" key="2">
    <citation type="submission" date="2017-10" db="EMBL/GenBank/DDBJ databases">
        <title>Ladona fulva Genome sequencing and assembly.</title>
        <authorList>
            <person name="Murali S."/>
            <person name="Richards S."/>
            <person name="Bandaranaike D."/>
            <person name="Bellair M."/>
            <person name="Blankenburg K."/>
            <person name="Chao H."/>
            <person name="Dinh H."/>
            <person name="Doddapaneni H."/>
            <person name="Dugan-Rocha S."/>
            <person name="Elkadiri S."/>
            <person name="Gnanaolivu R."/>
            <person name="Hernandez B."/>
            <person name="Skinner E."/>
            <person name="Javaid M."/>
            <person name="Lee S."/>
            <person name="Li M."/>
            <person name="Ming W."/>
            <person name="Munidasa M."/>
            <person name="Muniz J."/>
            <person name="Nguyen L."/>
            <person name="Hughes D."/>
            <person name="Osuji N."/>
            <person name="Pu L.-L."/>
            <person name="Puazo M."/>
            <person name="Qu C."/>
            <person name="Quiroz J."/>
            <person name="Raj R."/>
            <person name="Weissenberger G."/>
            <person name="Xin Y."/>
            <person name="Zou X."/>
            <person name="Han Y."/>
            <person name="Worley K."/>
            <person name="Muzny D."/>
            <person name="Gibbs R."/>
        </authorList>
    </citation>
    <scope>NUCLEOTIDE SEQUENCE</scope>
    <source>
        <strain evidence="10">Sampled in the wild</strain>
    </source>
</reference>
<dbReference type="Proteomes" id="UP000792457">
    <property type="component" value="Unassembled WGS sequence"/>
</dbReference>
<dbReference type="EMBL" id="KZ308170">
    <property type="protein sequence ID" value="KAG8223705.1"/>
    <property type="molecule type" value="Genomic_DNA"/>
</dbReference>
<dbReference type="GO" id="GO:0005524">
    <property type="term" value="F:ATP binding"/>
    <property type="evidence" value="ECO:0007669"/>
    <property type="project" value="UniProtKB-KW"/>
</dbReference>
<evidence type="ECO:0000259" key="8">
    <source>
        <dbReference type="PROSITE" id="PS51194"/>
    </source>
</evidence>
<reference evidence="10" key="1">
    <citation type="submission" date="2013-04" db="EMBL/GenBank/DDBJ databases">
        <authorList>
            <person name="Qu J."/>
            <person name="Murali S.C."/>
            <person name="Bandaranaike D."/>
            <person name="Bellair M."/>
            <person name="Blankenburg K."/>
            <person name="Chao H."/>
            <person name="Dinh H."/>
            <person name="Doddapaneni H."/>
            <person name="Downs B."/>
            <person name="Dugan-Rocha S."/>
            <person name="Elkadiri S."/>
            <person name="Gnanaolivu R.D."/>
            <person name="Hernandez B."/>
            <person name="Javaid M."/>
            <person name="Jayaseelan J.C."/>
            <person name="Lee S."/>
            <person name="Li M."/>
            <person name="Ming W."/>
            <person name="Munidasa M."/>
            <person name="Muniz J."/>
            <person name="Nguyen L."/>
            <person name="Ongeri F."/>
            <person name="Osuji N."/>
            <person name="Pu L.-L."/>
            <person name="Puazo M."/>
            <person name="Qu C."/>
            <person name="Quiroz J."/>
            <person name="Raj R."/>
            <person name="Weissenberger G."/>
            <person name="Xin Y."/>
            <person name="Zou X."/>
            <person name="Han Y."/>
            <person name="Richards S."/>
            <person name="Worley K."/>
            <person name="Muzny D."/>
            <person name="Gibbs R."/>
        </authorList>
    </citation>
    <scope>NUCLEOTIDE SEQUENCE</scope>
    <source>
        <strain evidence="10">Sampled in the wild</strain>
    </source>
</reference>
<comment type="caution">
    <text evidence="10">The sequence shown here is derived from an EMBL/GenBank/DDBJ whole genome shotgun (WGS) entry which is preliminary data.</text>
</comment>
<dbReference type="Gene3D" id="3.40.50.300">
    <property type="entry name" value="P-loop containing nucleotide triphosphate hydrolases"/>
    <property type="match status" value="2"/>
</dbReference>
<evidence type="ECO:0000259" key="9">
    <source>
        <dbReference type="PROSITE" id="PS51195"/>
    </source>
</evidence>
<dbReference type="SMART" id="SM00487">
    <property type="entry name" value="DEXDc"/>
    <property type="match status" value="1"/>
</dbReference>
<feature type="domain" description="DEAD-box RNA helicase Q" evidence="9">
    <location>
        <begin position="110"/>
        <end position="138"/>
    </location>
</feature>
<dbReference type="PROSITE" id="PS51192">
    <property type="entry name" value="HELICASE_ATP_BIND_1"/>
    <property type="match status" value="1"/>
</dbReference>
<dbReference type="InterPro" id="IPR027417">
    <property type="entry name" value="P-loop_NTPase"/>
</dbReference>
<feature type="domain" description="Helicase ATP-binding" evidence="7">
    <location>
        <begin position="141"/>
        <end position="332"/>
    </location>
</feature>
<dbReference type="InterPro" id="IPR011545">
    <property type="entry name" value="DEAD/DEAH_box_helicase_dom"/>
</dbReference>
<dbReference type="PROSITE" id="PS51195">
    <property type="entry name" value="Q_MOTIF"/>
    <property type="match status" value="1"/>
</dbReference>
<dbReference type="PANTHER" id="PTHR47960">
    <property type="entry name" value="DEAD-BOX ATP-DEPENDENT RNA HELICASE 50"/>
    <property type="match status" value="1"/>
</dbReference>
<proteinExistence type="predicted"/>
<evidence type="ECO:0000313" key="10">
    <source>
        <dbReference type="EMBL" id="KAG8223705.1"/>
    </source>
</evidence>
<dbReference type="CDD" id="cd18787">
    <property type="entry name" value="SF2_C_DEAD"/>
    <property type="match status" value="1"/>
</dbReference>
<evidence type="ECO:0000256" key="1">
    <source>
        <dbReference type="ARBA" id="ARBA00012552"/>
    </source>
</evidence>
<dbReference type="SUPFAM" id="SSF52540">
    <property type="entry name" value="P-loop containing nucleoside triphosphate hydrolases"/>
    <property type="match status" value="1"/>
</dbReference>
<dbReference type="PROSITE" id="PS51194">
    <property type="entry name" value="HELICASE_CTER"/>
    <property type="match status" value="1"/>
</dbReference>
<evidence type="ECO:0000313" key="11">
    <source>
        <dbReference type="Proteomes" id="UP000792457"/>
    </source>
</evidence>
<sequence>MAAIISELQSTPKLWFKLKDKLSVVLIRQLRTIAGEKKLIDDITPLMHPAKKGVIIECKRPEFNHYTGQIYDKFKPIPLASKGWHHKKSKGDHFIINKMTKDVDVKSERITFEETGLDYRINSALTKFGFSQPTEVQERGIPSILLGCNTALAAETGCGKTLAYLLPIMQHILKWKKHMEPPPMNCPLALILSPNRELAQQIHDVIQMFSEDLQLTSKVIIGGHTKRMILNPEFSDVDILVGTLGAISKLTTLRIYKMSFVRHVVLDEADTLLDDSFNEKLSYLLRFFAFNYKTNHSSGFFPSGSQLTLASATMPRGATETLQSFIATESLVSIKTKHLHHVLSTVKQHFIRLSATQRPQELLKLVKYSRDKPTIIFSTKTETSQWVSLFLNENGIDCLNLNGEMTPEARAGKFAKFQKGLTNVISCTDIGSRGLNTTQVKHVINFEFPMYVADYIHRCGRTGRLGSSSDCRVTNFIVGAREVELVQKIELSIRSRTELPNVNGNIKRLIVNRR</sequence>
<evidence type="ECO:0000259" key="7">
    <source>
        <dbReference type="PROSITE" id="PS51192"/>
    </source>
</evidence>
<gene>
    <name evidence="10" type="ORF">J437_LFUL004070</name>
</gene>
<dbReference type="EC" id="3.6.4.13" evidence="1"/>
<dbReference type="GO" id="GO:0016787">
    <property type="term" value="F:hydrolase activity"/>
    <property type="evidence" value="ECO:0007669"/>
    <property type="project" value="UniProtKB-KW"/>
</dbReference>
<dbReference type="OrthoDB" id="10256233at2759"/>
<evidence type="ECO:0000256" key="2">
    <source>
        <dbReference type="ARBA" id="ARBA00022741"/>
    </source>
</evidence>
<keyword evidence="5" id="KW-0067">ATP-binding</keyword>
<evidence type="ECO:0000256" key="3">
    <source>
        <dbReference type="ARBA" id="ARBA00022801"/>
    </source>
</evidence>
<accession>A0A8K0JVZ8</accession>
<keyword evidence="4" id="KW-0347">Helicase</keyword>
<dbReference type="Pfam" id="PF00270">
    <property type="entry name" value="DEAD"/>
    <property type="match status" value="1"/>
</dbReference>
<dbReference type="GO" id="GO:0003676">
    <property type="term" value="F:nucleic acid binding"/>
    <property type="evidence" value="ECO:0007669"/>
    <property type="project" value="InterPro"/>
</dbReference>
<name>A0A8K0JVZ8_LADFU</name>
<protein>
    <recommendedName>
        <fullName evidence="1">RNA helicase</fullName>
        <ecNumber evidence="1">3.6.4.13</ecNumber>
    </recommendedName>
</protein>
<evidence type="ECO:0000256" key="6">
    <source>
        <dbReference type="PROSITE-ProRule" id="PRU00552"/>
    </source>
</evidence>
<keyword evidence="2" id="KW-0547">Nucleotide-binding</keyword>